<protein>
    <recommendedName>
        <fullName evidence="4">Apple domain-containing protein</fullName>
    </recommendedName>
</protein>
<keyword evidence="3" id="KW-1185">Reference proteome</keyword>
<evidence type="ECO:0000256" key="1">
    <source>
        <dbReference type="SAM" id="SignalP"/>
    </source>
</evidence>
<dbReference type="EMBL" id="JAIWYP010000013">
    <property type="protein sequence ID" value="KAH3719904.1"/>
    <property type="molecule type" value="Genomic_DNA"/>
</dbReference>
<sequence>MLKDKSVMKIIILALLLVTKKYPASQASSLTSVIKFEQCQTENLGHVFLVGKDVSLRKCAAHCSKKDWCKGLAFGKNLMLCSLYNNMTSWEKMQSTRGDCAVIYKANLTGMNFADFELEELNGINSI</sequence>
<reference evidence="2" key="1">
    <citation type="journal article" date="2019" name="bioRxiv">
        <title>The Genome of the Zebra Mussel, Dreissena polymorpha: A Resource for Invasive Species Research.</title>
        <authorList>
            <person name="McCartney M.A."/>
            <person name="Auch B."/>
            <person name="Kono T."/>
            <person name="Mallez S."/>
            <person name="Zhang Y."/>
            <person name="Obille A."/>
            <person name="Becker A."/>
            <person name="Abrahante J.E."/>
            <person name="Garbe J."/>
            <person name="Badalamenti J.P."/>
            <person name="Herman A."/>
            <person name="Mangelson H."/>
            <person name="Liachko I."/>
            <person name="Sullivan S."/>
            <person name="Sone E.D."/>
            <person name="Koren S."/>
            <person name="Silverstein K.A.T."/>
            <person name="Beckman K.B."/>
            <person name="Gohl D.M."/>
        </authorList>
    </citation>
    <scope>NUCLEOTIDE SEQUENCE</scope>
    <source>
        <strain evidence="2">Duluth1</strain>
        <tissue evidence="2">Whole animal</tissue>
    </source>
</reference>
<gene>
    <name evidence="2" type="ORF">DPMN_062788</name>
</gene>
<accession>A0A9D4CA56</accession>
<proteinExistence type="predicted"/>
<keyword evidence="1" id="KW-0732">Signal</keyword>
<evidence type="ECO:0000313" key="2">
    <source>
        <dbReference type="EMBL" id="KAH3719904.1"/>
    </source>
</evidence>
<dbReference type="AlphaFoldDB" id="A0A9D4CA56"/>
<dbReference type="Proteomes" id="UP000828390">
    <property type="component" value="Unassembled WGS sequence"/>
</dbReference>
<evidence type="ECO:0008006" key="4">
    <source>
        <dbReference type="Google" id="ProtNLM"/>
    </source>
</evidence>
<organism evidence="2 3">
    <name type="scientific">Dreissena polymorpha</name>
    <name type="common">Zebra mussel</name>
    <name type="synonym">Mytilus polymorpha</name>
    <dbReference type="NCBI Taxonomy" id="45954"/>
    <lineage>
        <taxon>Eukaryota</taxon>
        <taxon>Metazoa</taxon>
        <taxon>Spiralia</taxon>
        <taxon>Lophotrochozoa</taxon>
        <taxon>Mollusca</taxon>
        <taxon>Bivalvia</taxon>
        <taxon>Autobranchia</taxon>
        <taxon>Heteroconchia</taxon>
        <taxon>Euheterodonta</taxon>
        <taxon>Imparidentia</taxon>
        <taxon>Neoheterodontei</taxon>
        <taxon>Myida</taxon>
        <taxon>Dreissenoidea</taxon>
        <taxon>Dreissenidae</taxon>
        <taxon>Dreissena</taxon>
    </lineage>
</organism>
<comment type="caution">
    <text evidence="2">The sequence shown here is derived from an EMBL/GenBank/DDBJ whole genome shotgun (WGS) entry which is preliminary data.</text>
</comment>
<reference evidence="2" key="2">
    <citation type="submission" date="2020-11" db="EMBL/GenBank/DDBJ databases">
        <authorList>
            <person name="McCartney M.A."/>
            <person name="Auch B."/>
            <person name="Kono T."/>
            <person name="Mallez S."/>
            <person name="Becker A."/>
            <person name="Gohl D.M."/>
            <person name="Silverstein K.A.T."/>
            <person name="Koren S."/>
            <person name="Bechman K.B."/>
            <person name="Herman A."/>
            <person name="Abrahante J.E."/>
            <person name="Garbe J."/>
        </authorList>
    </citation>
    <scope>NUCLEOTIDE SEQUENCE</scope>
    <source>
        <strain evidence="2">Duluth1</strain>
        <tissue evidence="2">Whole animal</tissue>
    </source>
</reference>
<evidence type="ECO:0000313" key="3">
    <source>
        <dbReference type="Proteomes" id="UP000828390"/>
    </source>
</evidence>
<feature type="chain" id="PRO_5038679695" description="Apple domain-containing protein" evidence="1">
    <location>
        <begin position="28"/>
        <end position="127"/>
    </location>
</feature>
<name>A0A9D4CA56_DREPO</name>
<feature type="signal peptide" evidence="1">
    <location>
        <begin position="1"/>
        <end position="27"/>
    </location>
</feature>